<dbReference type="OrthoDB" id="10666608at2759"/>
<accession>A0A4Y2HIY6</accession>
<evidence type="ECO:0000313" key="2">
    <source>
        <dbReference type="EMBL" id="GBM65302.1"/>
    </source>
</evidence>
<feature type="region of interest" description="Disordered" evidence="1">
    <location>
        <begin position="581"/>
        <end position="618"/>
    </location>
</feature>
<evidence type="ECO:0000313" key="3">
    <source>
        <dbReference type="Proteomes" id="UP000499080"/>
    </source>
</evidence>
<reference evidence="2 3" key="1">
    <citation type="journal article" date="2019" name="Sci. Rep.">
        <title>Orb-weaving spider Araneus ventricosus genome elucidates the spidroin gene catalogue.</title>
        <authorList>
            <person name="Kono N."/>
            <person name="Nakamura H."/>
            <person name="Ohtoshi R."/>
            <person name="Moran D.A.P."/>
            <person name="Shinohara A."/>
            <person name="Yoshida Y."/>
            <person name="Fujiwara M."/>
            <person name="Mori M."/>
            <person name="Tomita M."/>
            <person name="Arakawa K."/>
        </authorList>
    </citation>
    <scope>NUCLEOTIDE SEQUENCE [LARGE SCALE GENOMIC DNA]</scope>
</reference>
<dbReference type="EMBL" id="BGPR01103130">
    <property type="protein sequence ID" value="GBM65302.1"/>
    <property type="molecule type" value="Genomic_DNA"/>
</dbReference>
<proteinExistence type="predicted"/>
<sequence length="618" mass="71583">MDMVETRPNILQIYGEECCKIEKIYEACDDLYIKPVICRLKLFERIYLEDFADEKAKSLKSLSECYNYIISKCDRNDLFGDLTVFEKMFATCAFVLDFCIRIHQYNIVDVIEYGHMFWAMYFDKFTKEFYERGGWPELKVVAESYSGLDDFFWWFEERSFFELIEAIENYHSFIASGHYSELKSKHKKEIHASKLWIKFCIEQFESYSRIPLTDQYPLEACDVEYLLEDWKAIFEIILKESAVCTIIECSEISTDHGANKTNTNDYLGIEHLPERKCETPNTSEVQSMKQMHENLGYRKPPPYNVPDATIFCSENERASGNKEVNTEKTLEMSSSSKNEDDGGEIDNRMGTIPASHMSESECNRNTDNLNSLNTERQYETSNAPEVLTTKQMDKSLCYGPHPCRVPEMPNLCSQNVVVSDNDEEVSKVKTLELTHYSKNGVDQAEIAKRNGILSASQVAKSELDENSSLYVLPTKQFIDTYIDNLYSRNTERLKETPSASEVLSTIQMPESERDGKTTLDVLPTPKVLNPVNRWENNGNEMKKVDKAREDLRNDKEDPEVKNFLRLLLVLGDKEGTEFVFSTLKSKEETPEKSQENSNKQKKRYKKKKDLESNLIFSL</sequence>
<evidence type="ECO:0000256" key="1">
    <source>
        <dbReference type="SAM" id="MobiDB-lite"/>
    </source>
</evidence>
<comment type="caution">
    <text evidence="2">The sequence shown here is derived from an EMBL/GenBank/DDBJ whole genome shotgun (WGS) entry which is preliminary data.</text>
</comment>
<feature type="compositionally biased region" description="Basic and acidic residues" evidence="1">
    <location>
        <begin position="316"/>
        <end position="330"/>
    </location>
</feature>
<organism evidence="2 3">
    <name type="scientific">Araneus ventricosus</name>
    <name type="common">Orbweaver spider</name>
    <name type="synonym">Epeira ventricosa</name>
    <dbReference type="NCBI Taxonomy" id="182803"/>
    <lineage>
        <taxon>Eukaryota</taxon>
        <taxon>Metazoa</taxon>
        <taxon>Ecdysozoa</taxon>
        <taxon>Arthropoda</taxon>
        <taxon>Chelicerata</taxon>
        <taxon>Arachnida</taxon>
        <taxon>Araneae</taxon>
        <taxon>Araneomorphae</taxon>
        <taxon>Entelegynae</taxon>
        <taxon>Araneoidea</taxon>
        <taxon>Araneidae</taxon>
        <taxon>Araneus</taxon>
    </lineage>
</organism>
<name>A0A4Y2HIY6_ARAVE</name>
<gene>
    <name evidence="2" type="ORF">AVEN_74134_1</name>
</gene>
<feature type="region of interest" description="Disordered" evidence="1">
    <location>
        <begin position="316"/>
        <end position="345"/>
    </location>
</feature>
<dbReference type="Proteomes" id="UP000499080">
    <property type="component" value="Unassembled WGS sequence"/>
</dbReference>
<feature type="compositionally biased region" description="Basic and acidic residues" evidence="1">
    <location>
        <begin position="584"/>
        <end position="594"/>
    </location>
</feature>
<protein>
    <submittedName>
        <fullName evidence="2">Uncharacterized protein</fullName>
    </submittedName>
</protein>
<dbReference type="AlphaFoldDB" id="A0A4Y2HIY6"/>
<keyword evidence="3" id="KW-1185">Reference proteome</keyword>